<protein>
    <submittedName>
        <fullName evidence="2">Uncharacterized protein</fullName>
    </submittedName>
</protein>
<dbReference type="AlphaFoldDB" id="A0A0F8ZX04"/>
<comment type="caution">
    <text evidence="2">The sequence shown here is derived from an EMBL/GenBank/DDBJ whole genome shotgun (WGS) entry which is preliminary data.</text>
</comment>
<sequence length="183" mass="21602">LVTLMKKTVVKKKRKRRPQAFDVLARPRRKKGRKRPKLIKINKVPLSKVDAKNLRNFITDRSLARTSRIKLRGRGRPQKPRLPVPPGFAKRTRKKFRSFRIVKGKKIPLRKGKVIEKSRFLLDTKSEKRSITLSRKVAELNRKARSKLRPIKRSQPRRKVSQKTLDALARGRKIRLQNLKKKR</sequence>
<proteinExistence type="predicted"/>
<evidence type="ECO:0000256" key="1">
    <source>
        <dbReference type="SAM" id="MobiDB-lite"/>
    </source>
</evidence>
<name>A0A0F8ZX04_9ZZZZ</name>
<dbReference type="EMBL" id="LAZR01049105">
    <property type="protein sequence ID" value="KKK90430.1"/>
    <property type="molecule type" value="Genomic_DNA"/>
</dbReference>
<accession>A0A0F8ZX04</accession>
<organism evidence="2">
    <name type="scientific">marine sediment metagenome</name>
    <dbReference type="NCBI Taxonomy" id="412755"/>
    <lineage>
        <taxon>unclassified sequences</taxon>
        <taxon>metagenomes</taxon>
        <taxon>ecological metagenomes</taxon>
    </lineage>
</organism>
<evidence type="ECO:0000313" key="2">
    <source>
        <dbReference type="EMBL" id="KKK90430.1"/>
    </source>
</evidence>
<feature type="non-terminal residue" evidence="2">
    <location>
        <position position="1"/>
    </location>
</feature>
<reference evidence="2" key="1">
    <citation type="journal article" date="2015" name="Nature">
        <title>Complex archaea that bridge the gap between prokaryotes and eukaryotes.</title>
        <authorList>
            <person name="Spang A."/>
            <person name="Saw J.H."/>
            <person name="Jorgensen S.L."/>
            <person name="Zaremba-Niedzwiedzka K."/>
            <person name="Martijn J."/>
            <person name="Lind A.E."/>
            <person name="van Eijk R."/>
            <person name="Schleper C."/>
            <person name="Guy L."/>
            <person name="Ettema T.J."/>
        </authorList>
    </citation>
    <scope>NUCLEOTIDE SEQUENCE</scope>
</reference>
<feature type="region of interest" description="Disordered" evidence="1">
    <location>
        <begin position="148"/>
        <end position="172"/>
    </location>
</feature>
<gene>
    <name evidence="2" type="ORF">LCGC14_2723050</name>
</gene>
<feature type="compositionally biased region" description="Basic residues" evidence="1">
    <location>
        <begin position="148"/>
        <end position="161"/>
    </location>
</feature>